<organism evidence="2 3">
    <name type="scientific">Eiseniibacteriota bacterium</name>
    <dbReference type="NCBI Taxonomy" id="2212470"/>
    <lineage>
        <taxon>Bacteria</taxon>
        <taxon>Candidatus Eiseniibacteriota</taxon>
    </lineage>
</organism>
<sequence length="280" mass="32378">MNHYIIVILDSLRYDSFLAAEPKVISRLGPVERRWSYASWTAPSHYNLLMGLLPHTSPPQVYASDYYKEDFVRFNDRFGVENVGFASFVPHLYMPTFLRNTLGFSTHAMVSLPVLNPKTAINRDFDSFKLMPKHNDMNAMLDEMKFSGERPSFYMLNVGETHYPYARPTEPENEWPRLSGVHGVFKHLDDALVEGKLKADRTTQPFFDQEKLDQLRARQIDTVRYLDGVFERLFDLVPKNTYITVTADHGELFGEGGYFGHGPIQHDKVYEVPFLEGKIR</sequence>
<feature type="domain" description="Sulfatase N-terminal" evidence="1">
    <location>
        <begin position="110"/>
        <end position="275"/>
    </location>
</feature>
<evidence type="ECO:0000313" key="2">
    <source>
        <dbReference type="EMBL" id="MBM3317066.1"/>
    </source>
</evidence>
<reference evidence="2" key="1">
    <citation type="submission" date="2019-03" db="EMBL/GenBank/DDBJ databases">
        <title>Lake Tanganyika Metagenome-Assembled Genomes (MAGs).</title>
        <authorList>
            <person name="Tran P."/>
        </authorList>
    </citation>
    <scope>NUCLEOTIDE SEQUENCE</scope>
    <source>
        <strain evidence="2">M_DeepCast_400m_m2_100</strain>
    </source>
</reference>
<name>A0A937XAV0_UNCEI</name>
<dbReference type="Proteomes" id="UP000748308">
    <property type="component" value="Unassembled WGS sequence"/>
</dbReference>
<gene>
    <name evidence="2" type="ORF">FJY75_04355</name>
</gene>
<dbReference type="Gene3D" id="3.40.720.10">
    <property type="entry name" value="Alkaline Phosphatase, subunit A"/>
    <property type="match status" value="1"/>
</dbReference>
<proteinExistence type="predicted"/>
<dbReference type="EMBL" id="VGIY01000071">
    <property type="protein sequence ID" value="MBM3317066.1"/>
    <property type="molecule type" value="Genomic_DNA"/>
</dbReference>
<keyword evidence="2" id="KW-0378">Hydrolase</keyword>
<protein>
    <submittedName>
        <fullName evidence="2">Sulfatase-like hydrolase/transferase</fullName>
    </submittedName>
</protein>
<dbReference type="Pfam" id="PF00884">
    <property type="entry name" value="Sulfatase"/>
    <property type="match status" value="1"/>
</dbReference>
<dbReference type="SUPFAM" id="SSF53649">
    <property type="entry name" value="Alkaline phosphatase-like"/>
    <property type="match status" value="1"/>
</dbReference>
<accession>A0A937XAV0</accession>
<comment type="caution">
    <text evidence="2">The sequence shown here is derived from an EMBL/GenBank/DDBJ whole genome shotgun (WGS) entry which is preliminary data.</text>
</comment>
<dbReference type="GO" id="GO:0016787">
    <property type="term" value="F:hydrolase activity"/>
    <property type="evidence" value="ECO:0007669"/>
    <property type="project" value="UniProtKB-KW"/>
</dbReference>
<evidence type="ECO:0000313" key="3">
    <source>
        <dbReference type="Proteomes" id="UP000748308"/>
    </source>
</evidence>
<evidence type="ECO:0000259" key="1">
    <source>
        <dbReference type="Pfam" id="PF00884"/>
    </source>
</evidence>
<dbReference type="InterPro" id="IPR017850">
    <property type="entry name" value="Alkaline_phosphatase_core_sf"/>
</dbReference>
<dbReference type="AlphaFoldDB" id="A0A937XAV0"/>
<dbReference type="InterPro" id="IPR000917">
    <property type="entry name" value="Sulfatase_N"/>
</dbReference>